<keyword evidence="11" id="KW-1185">Reference proteome</keyword>
<evidence type="ECO:0000256" key="1">
    <source>
        <dbReference type="ARBA" id="ARBA00004651"/>
    </source>
</evidence>
<proteinExistence type="inferred from homology"/>
<reference evidence="10 11" key="1">
    <citation type="journal article" date="2019" name="Int. J. Syst. Evol. Microbiol.">
        <title>The Global Catalogue of Microorganisms (GCM) 10K type strain sequencing project: providing services to taxonomists for standard genome sequencing and annotation.</title>
        <authorList>
            <consortium name="The Broad Institute Genomics Platform"/>
            <consortium name="The Broad Institute Genome Sequencing Center for Infectious Disease"/>
            <person name="Wu L."/>
            <person name="Ma J."/>
        </authorList>
    </citation>
    <scope>NUCLEOTIDE SEQUENCE [LARGE SCALE GENOMIC DNA]</scope>
    <source>
        <strain evidence="10 11">JCM 14283</strain>
    </source>
</reference>
<dbReference type="Pfam" id="PF02706">
    <property type="entry name" value="Wzz"/>
    <property type="match status" value="1"/>
</dbReference>
<keyword evidence="6 8" id="KW-0472">Membrane</keyword>
<protein>
    <recommendedName>
        <fullName evidence="9">Polysaccharide chain length determinant N-terminal domain-containing protein</fullName>
    </recommendedName>
</protein>
<keyword evidence="3" id="KW-1003">Cell membrane</keyword>
<evidence type="ECO:0000313" key="10">
    <source>
        <dbReference type="EMBL" id="GAA2020824.1"/>
    </source>
</evidence>
<keyword evidence="5 8" id="KW-1133">Transmembrane helix</keyword>
<comment type="subcellular location">
    <subcellularLocation>
        <location evidence="1">Cell membrane</location>
        <topology evidence="1">Multi-pass membrane protein</topology>
    </subcellularLocation>
</comment>
<evidence type="ECO:0000256" key="6">
    <source>
        <dbReference type="ARBA" id="ARBA00023136"/>
    </source>
</evidence>
<gene>
    <name evidence="10" type="ORF">GCM10009740_06600</name>
</gene>
<evidence type="ECO:0000256" key="7">
    <source>
        <dbReference type="SAM" id="MobiDB-lite"/>
    </source>
</evidence>
<evidence type="ECO:0000256" key="3">
    <source>
        <dbReference type="ARBA" id="ARBA00022475"/>
    </source>
</evidence>
<feature type="compositionally biased region" description="Basic and acidic residues" evidence="7">
    <location>
        <begin position="377"/>
        <end position="390"/>
    </location>
</feature>
<evidence type="ECO:0000313" key="11">
    <source>
        <dbReference type="Proteomes" id="UP001501285"/>
    </source>
</evidence>
<feature type="domain" description="Polysaccharide chain length determinant N-terminal" evidence="9">
    <location>
        <begin position="3"/>
        <end position="84"/>
    </location>
</feature>
<dbReference type="InterPro" id="IPR050445">
    <property type="entry name" value="Bact_polysacc_biosynth/exp"/>
</dbReference>
<feature type="region of interest" description="Disordered" evidence="7">
    <location>
        <begin position="312"/>
        <end position="390"/>
    </location>
</feature>
<name>A0ABN2TTI2_9MICO</name>
<evidence type="ECO:0000256" key="2">
    <source>
        <dbReference type="ARBA" id="ARBA00006683"/>
    </source>
</evidence>
<evidence type="ECO:0000256" key="8">
    <source>
        <dbReference type="SAM" id="Phobius"/>
    </source>
</evidence>
<dbReference type="PANTHER" id="PTHR32309">
    <property type="entry name" value="TYROSINE-PROTEIN KINASE"/>
    <property type="match status" value="1"/>
</dbReference>
<evidence type="ECO:0000256" key="5">
    <source>
        <dbReference type="ARBA" id="ARBA00022989"/>
    </source>
</evidence>
<comment type="caution">
    <text evidence="10">The sequence shown here is derived from an EMBL/GenBank/DDBJ whole genome shotgun (WGS) entry which is preliminary data.</text>
</comment>
<feature type="transmembrane region" description="Helical" evidence="8">
    <location>
        <begin position="280"/>
        <end position="302"/>
    </location>
</feature>
<evidence type="ECO:0000259" key="9">
    <source>
        <dbReference type="Pfam" id="PF02706"/>
    </source>
</evidence>
<dbReference type="Proteomes" id="UP001501285">
    <property type="component" value="Unassembled WGS sequence"/>
</dbReference>
<dbReference type="InterPro" id="IPR003856">
    <property type="entry name" value="LPS_length_determ_N"/>
</dbReference>
<accession>A0ABN2TTI2</accession>
<organism evidence="10 11">
    <name type="scientific">Terrabacter terrae</name>
    <dbReference type="NCBI Taxonomy" id="318434"/>
    <lineage>
        <taxon>Bacteria</taxon>
        <taxon>Bacillati</taxon>
        <taxon>Actinomycetota</taxon>
        <taxon>Actinomycetes</taxon>
        <taxon>Micrococcales</taxon>
        <taxon>Intrasporangiaceae</taxon>
        <taxon>Terrabacter</taxon>
    </lineage>
</organism>
<dbReference type="PANTHER" id="PTHR32309:SF13">
    <property type="entry name" value="FERRIC ENTEROBACTIN TRANSPORT PROTEIN FEPE"/>
    <property type="match status" value="1"/>
</dbReference>
<dbReference type="RefSeq" id="WP_343987459.1">
    <property type="nucleotide sequence ID" value="NZ_BAAANB010000001.1"/>
</dbReference>
<comment type="similarity">
    <text evidence="2">Belongs to the CpsC/CapA family.</text>
</comment>
<feature type="transmembrane region" description="Helical" evidence="8">
    <location>
        <begin position="14"/>
        <end position="33"/>
    </location>
</feature>
<evidence type="ECO:0000256" key="4">
    <source>
        <dbReference type="ARBA" id="ARBA00022692"/>
    </source>
</evidence>
<sequence>MEIIDYLRIARRRWWILVAVPVLAGLAAAALILSAPASYSSTATVSSGSLVNSDGSPFTGTQATGQFVAAFTAASQNPQTRQAVQAQTGVTPTDQADGIEVDPIGASSDLQVIFTSRDRRLSAAVAQATAREALKQMFTVRADQAVATRDRAQEAASEANAAIDALAKKYQMADAPKVYQNQLAQVASLQQQQATMRASGNAIAAAAMDAPIASAKKGLSAFLPILAEYNDLYSRQVAASSDLTQAQAEWRHALALKAAATSDTTVYLGPTTPADKQATLVATLPVIVGVGLFLAVLLILLIEVSSRLRRGRVARSSADPAEADEAAEDLRHDDTLVSPAGGSGTLNGHAPSHGDASPDPVATGSQGAGDSGLLEHAGAEAEPRAARSRV</sequence>
<dbReference type="EMBL" id="BAAANB010000001">
    <property type="protein sequence ID" value="GAA2020824.1"/>
    <property type="molecule type" value="Genomic_DNA"/>
</dbReference>
<keyword evidence="4 8" id="KW-0812">Transmembrane</keyword>